<comment type="caution">
    <text evidence="2">The sequence shown here is derived from an EMBL/GenBank/DDBJ whole genome shotgun (WGS) entry which is preliminary data.</text>
</comment>
<sequence length="185" mass="20781">MKKVILPLFLNMILLGLIACGQNQSEDQEQEDTQVSKTSNPRNFNACKGIKESDFREIFKISDDYQTGDVSAFNVMPESSCVLAVGKDGKQLAIMVSLLANPSTFDLVGNRVIEEFKTAPADDQISGLGEFAVINENKTRKESALVVVEQKHVITVALDHSNTYTKEQVKEMLQMFYKRWRSLQN</sequence>
<dbReference type="RefSeq" id="WP_241294941.1">
    <property type="nucleotide sequence ID" value="NZ_JAKZGR010000008.1"/>
</dbReference>
<dbReference type="Proteomes" id="UP001595766">
    <property type="component" value="Unassembled WGS sequence"/>
</dbReference>
<gene>
    <name evidence="2" type="ORF">ACFOUP_18635</name>
</gene>
<accession>A0ABV8EQ68</accession>
<keyword evidence="3" id="KW-1185">Reference proteome</keyword>
<evidence type="ECO:0000313" key="3">
    <source>
        <dbReference type="Proteomes" id="UP001595766"/>
    </source>
</evidence>
<name>A0ABV8EQ68_9BACT</name>
<dbReference type="PROSITE" id="PS51257">
    <property type="entry name" value="PROKAR_LIPOPROTEIN"/>
    <property type="match status" value="1"/>
</dbReference>
<keyword evidence="1" id="KW-0732">Signal</keyword>
<evidence type="ECO:0000256" key="1">
    <source>
        <dbReference type="SAM" id="SignalP"/>
    </source>
</evidence>
<evidence type="ECO:0000313" key="2">
    <source>
        <dbReference type="EMBL" id="MFC3978407.1"/>
    </source>
</evidence>
<protein>
    <recommendedName>
        <fullName evidence="4">DUF3558 domain-containing protein</fullName>
    </recommendedName>
</protein>
<reference evidence="3" key="1">
    <citation type="journal article" date="2019" name="Int. J. Syst. Evol. Microbiol.">
        <title>The Global Catalogue of Microorganisms (GCM) 10K type strain sequencing project: providing services to taxonomists for standard genome sequencing and annotation.</title>
        <authorList>
            <consortium name="The Broad Institute Genomics Platform"/>
            <consortium name="The Broad Institute Genome Sequencing Center for Infectious Disease"/>
            <person name="Wu L."/>
            <person name="Ma J."/>
        </authorList>
    </citation>
    <scope>NUCLEOTIDE SEQUENCE [LARGE SCALE GENOMIC DNA]</scope>
    <source>
        <strain evidence="3">CECT 8551</strain>
    </source>
</reference>
<feature type="signal peptide" evidence="1">
    <location>
        <begin position="1"/>
        <end position="21"/>
    </location>
</feature>
<dbReference type="EMBL" id="JBHSAV010000094">
    <property type="protein sequence ID" value="MFC3978407.1"/>
    <property type="molecule type" value="Genomic_DNA"/>
</dbReference>
<organism evidence="2 3">
    <name type="scientific">Belliella kenyensis</name>
    <dbReference type="NCBI Taxonomy" id="1472724"/>
    <lineage>
        <taxon>Bacteria</taxon>
        <taxon>Pseudomonadati</taxon>
        <taxon>Bacteroidota</taxon>
        <taxon>Cytophagia</taxon>
        <taxon>Cytophagales</taxon>
        <taxon>Cyclobacteriaceae</taxon>
        <taxon>Belliella</taxon>
    </lineage>
</organism>
<feature type="chain" id="PRO_5045219768" description="DUF3558 domain-containing protein" evidence="1">
    <location>
        <begin position="22"/>
        <end position="185"/>
    </location>
</feature>
<evidence type="ECO:0008006" key="4">
    <source>
        <dbReference type="Google" id="ProtNLM"/>
    </source>
</evidence>
<proteinExistence type="predicted"/>